<feature type="region of interest" description="Disordered" evidence="1">
    <location>
        <begin position="115"/>
        <end position="151"/>
    </location>
</feature>
<name>A0AA36J234_9DINO</name>
<keyword evidence="3" id="KW-1185">Reference proteome</keyword>
<evidence type="ECO:0000313" key="2">
    <source>
        <dbReference type="EMBL" id="CAJ1397694.1"/>
    </source>
</evidence>
<evidence type="ECO:0000313" key="3">
    <source>
        <dbReference type="Proteomes" id="UP001178507"/>
    </source>
</evidence>
<feature type="region of interest" description="Disordered" evidence="1">
    <location>
        <begin position="1"/>
        <end position="69"/>
    </location>
</feature>
<dbReference type="AlphaFoldDB" id="A0AA36J234"/>
<dbReference type="EMBL" id="CAUJNA010003275">
    <property type="protein sequence ID" value="CAJ1397694.1"/>
    <property type="molecule type" value="Genomic_DNA"/>
</dbReference>
<reference evidence="2" key="1">
    <citation type="submission" date="2023-08" db="EMBL/GenBank/DDBJ databases">
        <authorList>
            <person name="Chen Y."/>
            <person name="Shah S."/>
            <person name="Dougan E. K."/>
            <person name="Thang M."/>
            <person name="Chan C."/>
        </authorList>
    </citation>
    <scope>NUCLEOTIDE SEQUENCE</scope>
</reference>
<comment type="caution">
    <text evidence="2">The sequence shown here is derived from an EMBL/GenBank/DDBJ whole genome shotgun (WGS) entry which is preliminary data.</text>
</comment>
<protein>
    <submittedName>
        <fullName evidence="2">Uncharacterized protein</fullName>
    </submittedName>
</protein>
<gene>
    <name evidence="2" type="ORF">EVOR1521_LOCUS21651</name>
</gene>
<proteinExistence type="predicted"/>
<sequence>MAAEVSRSYGFPNLPDTLLTLPQTGPKAHLGREVLVGGEKSVQRSKSRPRPAVDTVVNPSPRNAEPLASAGASVLALSAREKRDGMMKSLMKARQAPPVPLSVDDVERALQELQIDKFHGPGSVPASRRTTKKPVQAPGSPAPEPSPEAERRARVLRQNFRCGAAEIKEEFNNVYKWNVLPELVNLEPQSDSKLRQAKTLQRLWEELQLPSEIRASDVLGTDERASEQCAHKAEISACFSYLNFVRWLCGLPKVCFSPAKHLACDILCQALLPRAGFRPGGEPKAKSDKRQAVPSVQLAQELKELSPMMSILQGEGSLVSALEQGLSAHTGASEAEETLAASAYKLVAAHPELVESEGQVNRRMPAEELPEALQHLKVFWDLDPAALDAREAPKREKAKTPRREPKHAALQAQHFGLNAIWGDRRGALDSRRALLSCSLRSFAAARYDDTCVFWTSSCSAWEEGGDPVHLEALGIDAVCYPPPGLVPMALMEGRMPWTIMPDALRFQPTSATSVRVWQVRINRSGAEVAERLQEVRVLYMAVDCRGEGCCVIFWPELRIQPGLQLEVVLSGLCGARSELNIFHEFMPFRRCEADKALLAEAAQMRQLLQQAQLAQDSRPQLGPPPLQLLSHPGKDIEATSNDLLITLRCPVASLWATLMVRRFDGEFTEVLRACHAVKLRDHIFLVRVKLPLPSHYELKFSVSLPETPREVEAHPFRYYINASSKCPAIVRSLDDRLMAKYGFVKLQVEAQLSGVTIISPCKFRVPVGQVYFLVHVVILVDLGDQSAALQAAQDALPPLYSDSEDGRPLLFAKRLLPEDTRSPKEVRLMHEVLQAFALKTQDAHGDIHLDLVLHNGQHIHRLRQRHDLPCLFESLLNVSEVDNSTKVQLVLRFPKAHACDFSPRRVAEWTVSRQDRVHDNF</sequence>
<dbReference type="Proteomes" id="UP001178507">
    <property type="component" value="Unassembled WGS sequence"/>
</dbReference>
<organism evidence="2 3">
    <name type="scientific">Effrenium voratum</name>
    <dbReference type="NCBI Taxonomy" id="2562239"/>
    <lineage>
        <taxon>Eukaryota</taxon>
        <taxon>Sar</taxon>
        <taxon>Alveolata</taxon>
        <taxon>Dinophyceae</taxon>
        <taxon>Suessiales</taxon>
        <taxon>Symbiodiniaceae</taxon>
        <taxon>Effrenium</taxon>
    </lineage>
</organism>
<evidence type="ECO:0000256" key="1">
    <source>
        <dbReference type="SAM" id="MobiDB-lite"/>
    </source>
</evidence>
<accession>A0AA36J234</accession>